<keyword evidence="1" id="KW-1133">Transmembrane helix</keyword>
<accession>A0A449AZ01</accession>
<dbReference type="InterPro" id="IPR004477">
    <property type="entry name" value="ComEC_N"/>
</dbReference>
<sequence length="343" mass="40960">MNLQAKVVDIQDQKVILRDKNWIYYLFYKKDNQEFFLYQNVNLESIRITKIDFRYQIANVKFQNISKAKTLDLRYFLFLCFQNKSQSYNNLVLPIFFGFFINSNNELVENLKNLDSLHLIIVSGFHYLILEKLIEKITTKFDKNGICIVVLLTFYFWIGKSNLASFKSWLWIISLKLSKISRWTKQNSCKFQRLSTISLIHAFYNPLHFLKIGFLISYLLTFYLISGFLNFEKKELRKKLFLILKAWTLSVLFLISISKQFSLFGILSNLILSFVFEILIVILLPCLFIPFLIDGFYLVILNLLKFLNSYNVLFVFNTLLSYWHLVLLFVYLDLIYLIRNKKY</sequence>
<keyword evidence="1" id="KW-0472">Membrane</keyword>
<gene>
    <name evidence="3" type="ORF">NCTC10186_00201</name>
</gene>
<dbReference type="Proteomes" id="UP000289862">
    <property type="component" value="Chromosome"/>
</dbReference>
<evidence type="ECO:0000256" key="1">
    <source>
        <dbReference type="SAM" id="Phobius"/>
    </source>
</evidence>
<dbReference type="AlphaFoldDB" id="A0A449AZ01"/>
<evidence type="ECO:0000259" key="2">
    <source>
        <dbReference type="Pfam" id="PF03772"/>
    </source>
</evidence>
<protein>
    <recommendedName>
        <fullName evidence="2">ComEC/Rec2-related protein domain-containing protein</fullName>
    </recommendedName>
</protein>
<dbReference type="RefSeq" id="WP_129724555.1">
    <property type="nucleotide sequence ID" value="NZ_LR215031.1"/>
</dbReference>
<dbReference type="EMBL" id="LR215031">
    <property type="protein sequence ID" value="VEU72731.1"/>
    <property type="molecule type" value="Genomic_DNA"/>
</dbReference>
<name>A0A449AZ01_9BACT</name>
<feature type="domain" description="ComEC/Rec2-related protein" evidence="2">
    <location>
        <begin position="117"/>
        <end position="332"/>
    </location>
</feature>
<dbReference type="KEGG" id="mgal:NCTC10186_00201"/>
<feature type="transmembrane region" description="Helical" evidence="1">
    <location>
        <begin position="240"/>
        <end position="257"/>
    </location>
</feature>
<feature type="transmembrane region" description="Helical" evidence="1">
    <location>
        <begin position="263"/>
        <end position="289"/>
    </location>
</feature>
<proteinExistence type="predicted"/>
<reference evidence="3 4" key="1">
    <citation type="submission" date="2019-01" db="EMBL/GenBank/DDBJ databases">
        <authorList>
            <consortium name="Pathogen Informatics"/>
        </authorList>
    </citation>
    <scope>NUCLEOTIDE SEQUENCE [LARGE SCALE GENOMIC DNA]</scope>
    <source>
        <strain evidence="3 4">NCTC10186</strain>
    </source>
</reference>
<organism evidence="3 4">
    <name type="scientific">Mycoplasmopsis gallopavonis</name>
    <dbReference type="NCBI Taxonomy" id="76629"/>
    <lineage>
        <taxon>Bacteria</taxon>
        <taxon>Bacillati</taxon>
        <taxon>Mycoplasmatota</taxon>
        <taxon>Mycoplasmoidales</taxon>
        <taxon>Metamycoplasmataceae</taxon>
        <taxon>Mycoplasmopsis</taxon>
    </lineage>
</organism>
<feature type="transmembrane region" description="Helical" evidence="1">
    <location>
        <begin position="322"/>
        <end position="338"/>
    </location>
</feature>
<keyword evidence="4" id="KW-1185">Reference proteome</keyword>
<evidence type="ECO:0000313" key="4">
    <source>
        <dbReference type="Proteomes" id="UP000289862"/>
    </source>
</evidence>
<evidence type="ECO:0000313" key="3">
    <source>
        <dbReference type="EMBL" id="VEU72731.1"/>
    </source>
</evidence>
<feature type="transmembrane region" description="Helical" evidence="1">
    <location>
        <begin position="141"/>
        <end position="158"/>
    </location>
</feature>
<dbReference type="OrthoDB" id="398983at2"/>
<dbReference type="Pfam" id="PF03772">
    <property type="entry name" value="Competence"/>
    <property type="match status" value="1"/>
</dbReference>
<feature type="transmembrane region" description="Helical" evidence="1">
    <location>
        <begin position="209"/>
        <end position="228"/>
    </location>
</feature>
<keyword evidence="1" id="KW-0812">Transmembrane</keyword>